<dbReference type="EMBL" id="LSZQ01000041">
    <property type="protein sequence ID" value="KXU35911.1"/>
    <property type="molecule type" value="Genomic_DNA"/>
</dbReference>
<organism evidence="1 2">
    <name type="scientific">Cephaloticoccus primus</name>
    <dbReference type="NCBI Taxonomy" id="1548207"/>
    <lineage>
        <taxon>Bacteria</taxon>
        <taxon>Pseudomonadati</taxon>
        <taxon>Verrucomicrobiota</taxon>
        <taxon>Opitutia</taxon>
        <taxon>Opitutales</taxon>
        <taxon>Opitutaceae</taxon>
        <taxon>Cephaloticoccus</taxon>
    </lineage>
</organism>
<protein>
    <submittedName>
        <fullName evidence="1">Uncharacterized protein</fullName>
    </submittedName>
</protein>
<dbReference type="AlphaFoldDB" id="A0A139SN19"/>
<evidence type="ECO:0000313" key="1">
    <source>
        <dbReference type="EMBL" id="KXU35911.1"/>
    </source>
</evidence>
<dbReference type="Proteomes" id="UP000070058">
    <property type="component" value="Unassembled WGS sequence"/>
</dbReference>
<keyword evidence="2" id="KW-1185">Reference proteome</keyword>
<comment type="caution">
    <text evidence="1">The sequence shown here is derived from an EMBL/GenBank/DDBJ whole genome shotgun (WGS) entry which is preliminary data.</text>
</comment>
<accession>A0A139SN19</accession>
<dbReference type="RefSeq" id="WP_068629907.1">
    <property type="nucleotide sequence ID" value="NZ_LSZQ01000041.1"/>
</dbReference>
<reference evidence="2" key="1">
    <citation type="submission" date="2016-02" db="EMBL/GenBank/DDBJ databases">
        <authorList>
            <person name="Sanders J.G."/>
            <person name="Lin J.Y."/>
            <person name="Wertz J.T."/>
            <person name="Russell J.A."/>
            <person name="Moreau C.S."/>
            <person name="Powell S."/>
        </authorList>
    </citation>
    <scope>NUCLEOTIDE SEQUENCE [LARGE SCALE GENOMIC DNA]</scope>
    <source>
        <strain evidence="2">CAG34</strain>
    </source>
</reference>
<proteinExistence type="predicted"/>
<gene>
    <name evidence="1" type="ORF">AXK11_05115</name>
</gene>
<sequence>MTTTIEIPEEVAALAKEGAAKYELDLPEFLTQAIEEKARRKPNGLRYYVNGVDMGPFDPRTLGPPPPPEVVARRKAASETLNGLREEGIWISDLMDDTYSVPLEWRNQAPA</sequence>
<name>A0A139SN19_9BACT</name>
<evidence type="ECO:0000313" key="2">
    <source>
        <dbReference type="Proteomes" id="UP000070058"/>
    </source>
</evidence>